<dbReference type="RefSeq" id="WP_379981187.1">
    <property type="nucleotide sequence ID" value="NZ_JBHSFV010000012.1"/>
</dbReference>
<sequence length="108" mass="12926">MKISKEIIQKLWDQAITIDKSCMESCFEFQIMTSKFHKDTLILRWIEVDISDVERPIQCYRYRCFNIDGSSQNCSIHYADQAEANAFFKSLRAYPTQEFTNYKNKRYV</sequence>
<keyword evidence="2" id="KW-1185">Reference proteome</keyword>
<comment type="caution">
    <text evidence="1">The sequence shown here is derived from an EMBL/GenBank/DDBJ whole genome shotgun (WGS) entry which is preliminary data.</text>
</comment>
<gene>
    <name evidence="1" type="ORF">ACFO3O_17445</name>
</gene>
<proteinExistence type="predicted"/>
<protein>
    <recommendedName>
        <fullName evidence="3">KTSC domain-containing protein</fullName>
    </recommendedName>
</protein>
<dbReference type="Proteomes" id="UP001596043">
    <property type="component" value="Unassembled WGS sequence"/>
</dbReference>
<dbReference type="EMBL" id="JBHSFV010000012">
    <property type="protein sequence ID" value="MFC4635700.1"/>
    <property type="molecule type" value="Genomic_DNA"/>
</dbReference>
<accession>A0ABV9I0W6</accession>
<organism evidence="1 2">
    <name type="scientific">Dokdonia ponticola</name>
    <dbReference type="NCBI Taxonomy" id="2041041"/>
    <lineage>
        <taxon>Bacteria</taxon>
        <taxon>Pseudomonadati</taxon>
        <taxon>Bacteroidota</taxon>
        <taxon>Flavobacteriia</taxon>
        <taxon>Flavobacteriales</taxon>
        <taxon>Flavobacteriaceae</taxon>
        <taxon>Dokdonia</taxon>
    </lineage>
</organism>
<evidence type="ECO:0008006" key="3">
    <source>
        <dbReference type="Google" id="ProtNLM"/>
    </source>
</evidence>
<evidence type="ECO:0000313" key="2">
    <source>
        <dbReference type="Proteomes" id="UP001596043"/>
    </source>
</evidence>
<reference evidence="2" key="1">
    <citation type="journal article" date="2019" name="Int. J. Syst. Evol. Microbiol.">
        <title>The Global Catalogue of Microorganisms (GCM) 10K type strain sequencing project: providing services to taxonomists for standard genome sequencing and annotation.</title>
        <authorList>
            <consortium name="The Broad Institute Genomics Platform"/>
            <consortium name="The Broad Institute Genome Sequencing Center for Infectious Disease"/>
            <person name="Wu L."/>
            <person name="Ma J."/>
        </authorList>
    </citation>
    <scope>NUCLEOTIDE SEQUENCE [LARGE SCALE GENOMIC DNA]</scope>
    <source>
        <strain evidence="2">YJ-61-S</strain>
    </source>
</reference>
<name>A0ABV9I0W6_9FLAO</name>
<evidence type="ECO:0000313" key="1">
    <source>
        <dbReference type="EMBL" id="MFC4635700.1"/>
    </source>
</evidence>